<gene>
    <name evidence="2" type="ORF">AKAME5_001875700</name>
</gene>
<evidence type="ECO:0000256" key="1">
    <source>
        <dbReference type="SAM" id="MobiDB-lite"/>
    </source>
</evidence>
<evidence type="ECO:0000313" key="3">
    <source>
        <dbReference type="Proteomes" id="UP001279410"/>
    </source>
</evidence>
<feature type="compositionally biased region" description="Basic and acidic residues" evidence="1">
    <location>
        <begin position="162"/>
        <end position="181"/>
    </location>
</feature>
<feature type="region of interest" description="Disordered" evidence="1">
    <location>
        <begin position="158"/>
        <end position="181"/>
    </location>
</feature>
<accession>A0AAD3REG0</accession>
<organism evidence="2 3">
    <name type="scientific">Lates japonicus</name>
    <name type="common">Japanese lates</name>
    <dbReference type="NCBI Taxonomy" id="270547"/>
    <lineage>
        <taxon>Eukaryota</taxon>
        <taxon>Metazoa</taxon>
        <taxon>Chordata</taxon>
        <taxon>Craniata</taxon>
        <taxon>Vertebrata</taxon>
        <taxon>Euteleostomi</taxon>
        <taxon>Actinopterygii</taxon>
        <taxon>Neopterygii</taxon>
        <taxon>Teleostei</taxon>
        <taxon>Neoteleostei</taxon>
        <taxon>Acanthomorphata</taxon>
        <taxon>Carangaria</taxon>
        <taxon>Carangaria incertae sedis</taxon>
        <taxon>Centropomidae</taxon>
        <taxon>Lates</taxon>
    </lineage>
</organism>
<keyword evidence="3" id="KW-1185">Reference proteome</keyword>
<dbReference type="EMBL" id="BRZM01000110">
    <property type="protein sequence ID" value="GLD67409.1"/>
    <property type="molecule type" value="Genomic_DNA"/>
</dbReference>
<name>A0AAD3REG0_LATJO</name>
<dbReference type="Proteomes" id="UP001279410">
    <property type="component" value="Unassembled WGS sequence"/>
</dbReference>
<proteinExistence type="predicted"/>
<evidence type="ECO:0000313" key="2">
    <source>
        <dbReference type="EMBL" id="GLD67409.1"/>
    </source>
</evidence>
<comment type="caution">
    <text evidence="2">The sequence shown here is derived from an EMBL/GenBank/DDBJ whole genome shotgun (WGS) entry which is preliminary data.</text>
</comment>
<protein>
    <submittedName>
        <fullName evidence="2">Junctional adhesion molecule 2a isoform X1</fullName>
    </submittedName>
</protein>
<reference evidence="2" key="1">
    <citation type="submission" date="2022-08" db="EMBL/GenBank/DDBJ databases">
        <title>Genome sequencing of akame (Lates japonicus).</title>
        <authorList>
            <person name="Hashiguchi Y."/>
            <person name="Takahashi H."/>
        </authorList>
    </citation>
    <scope>NUCLEOTIDE SEQUENCE</scope>
    <source>
        <strain evidence="2">Kochi</strain>
    </source>
</reference>
<sequence length="181" mass="20110">MNYRRVANKCEKKAEARDLPPRCVQGRQDSARVVDNNGGDVTVSSYCYFTDAIPGNTHPSLCNTLCGPRNESKAAKERACHLSIFAQARGWPSLLLAQLCPHYWHVTKSDSKSDAGQIRLTIGLHSQEYASVGLQSRDNALRRVSRYAIQGCHDNPVTAPRVDARQGEGKRGRLEGERVQF</sequence>
<dbReference type="AlphaFoldDB" id="A0AAD3REG0"/>